<evidence type="ECO:0000313" key="2">
    <source>
        <dbReference type="EMBL" id="MBO8424545.1"/>
    </source>
</evidence>
<dbReference type="Pfam" id="PF19845">
    <property type="entry name" value="DUF6320"/>
    <property type="match status" value="1"/>
</dbReference>
<dbReference type="AlphaFoldDB" id="A0A940DGW9"/>
<sequence>MLKCPYCRVEISTRTEFCPLCHAKLTDVGNTGADMKRTEVAYPKRGKLPFLSGNLFDKIYLLFWLTFTAVFVLTESLISGKPRICWVVSSLLIYLYLLLRVTLRGGSYFPQKITAHAILLSVVVYTFSGVISEPIVIFEFVLPAVYLASLLAISVFIAINYRHPDRYLLNIISIGLLSVLPFLIVMVTDRHANPIMSAVTLALGITAIAVTCVFKARHIINELKRKFHV</sequence>
<organism evidence="2 3">
    <name type="scientific">Candidatus Stercoripulliclostridium pullicola</name>
    <dbReference type="NCBI Taxonomy" id="2840953"/>
    <lineage>
        <taxon>Bacteria</taxon>
        <taxon>Bacillati</taxon>
        <taxon>Bacillota</taxon>
        <taxon>Clostridia</taxon>
        <taxon>Eubacteriales</taxon>
        <taxon>Candidatus Stercoripulliclostridium</taxon>
    </lineage>
</organism>
<protein>
    <recommendedName>
        <fullName evidence="4">Zinc ribbon domain-containing protein</fullName>
    </recommendedName>
</protein>
<reference evidence="2" key="2">
    <citation type="journal article" date="2021" name="PeerJ">
        <title>Extensive microbial diversity within the chicken gut microbiome revealed by metagenomics and culture.</title>
        <authorList>
            <person name="Gilroy R."/>
            <person name="Ravi A."/>
            <person name="Getino M."/>
            <person name="Pursley I."/>
            <person name="Horton D.L."/>
            <person name="Alikhan N.F."/>
            <person name="Baker D."/>
            <person name="Gharbi K."/>
            <person name="Hall N."/>
            <person name="Watson M."/>
            <person name="Adriaenssens E.M."/>
            <person name="Foster-Nyarko E."/>
            <person name="Jarju S."/>
            <person name="Secka A."/>
            <person name="Antonio M."/>
            <person name="Oren A."/>
            <person name="Chaudhuri R.R."/>
            <person name="La Ragione R."/>
            <person name="Hildebrand F."/>
            <person name="Pallen M.J."/>
        </authorList>
    </citation>
    <scope>NUCLEOTIDE SEQUENCE</scope>
    <source>
        <strain evidence="2">517</strain>
    </source>
</reference>
<feature type="transmembrane region" description="Helical" evidence="1">
    <location>
        <begin position="167"/>
        <end position="188"/>
    </location>
</feature>
<evidence type="ECO:0000256" key="1">
    <source>
        <dbReference type="SAM" id="Phobius"/>
    </source>
</evidence>
<keyword evidence="1" id="KW-1133">Transmembrane helix</keyword>
<proteinExistence type="predicted"/>
<accession>A0A940DGW9</accession>
<gene>
    <name evidence="2" type="ORF">IAB16_05955</name>
</gene>
<evidence type="ECO:0008006" key="4">
    <source>
        <dbReference type="Google" id="ProtNLM"/>
    </source>
</evidence>
<feature type="transmembrane region" description="Helical" evidence="1">
    <location>
        <begin position="84"/>
        <end position="101"/>
    </location>
</feature>
<dbReference type="EMBL" id="JADINF010000152">
    <property type="protein sequence ID" value="MBO8424545.1"/>
    <property type="molecule type" value="Genomic_DNA"/>
</dbReference>
<keyword evidence="1" id="KW-0472">Membrane</keyword>
<dbReference type="InterPro" id="IPR046283">
    <property type="entry name" value="DUF6320"/>
</dbReference>
<keyword evidence="1" id="KW-0812">Transmembrane</keyword>
<dbReference type="Proteomes" id="UP000727857">
    <property type="component" value="Unassembled WGS sequence"/>
</dbReference>
<feature type="transmembrane region" description="Helical" evidence="1">
    <location>
        <begin position="59"/>
        <end position="78"/>
    </location>
</feature>
<evidence type="ECO:0000313" key="3">
    <source>
        <dbReference type="Proteomes" id="UP000727857"/>
    </source>
</evidence>
<comment type="caution">
    <text evidence="2">The sequence shown here is derived from an EMBL/GenBank/DDBJ whole genome shotgun (WGS) entry which is preliminary data.</text>
</comment>
<feature type="transmembrane region" description="Helical" evidence="1">
    <location>
        <begin position="137"/>
        <end position="160"/>
    </location>
</feature>
<name>A0A940DGW9_9FIRM</name>
<feature type="transmembrane region" description="Helical" evidence="1">
    <location>
        <begin position="194"/>
        <end position="216"/>
    </location>
</feature>
<feature type="transmembrane region" description="Helical" evidence="1">
    <location>
        <begin position="113"/>
        <end position="131"/>
    </location>
</feature>
<reference evidence="2" key="1">
    <citation type="submission" date="2020-10" db="EMBL/GenBank/DDBJ databases">
        <authorList>
            <person name="Gilroy R."/>
        </authorList>
    </citation>
    <scope>NUCLEOTIDE SEQUENCE</scope>
    <source>
        <strain evidence="2">517</strain>
    </source>
</reference>